<dbReference type="AlphaFoldDB" id="A0A7D9JEY4"/>
<protein>
    <submittedName>
        <fullName evidence="2">Uncharacterized protein</fullName>
    </submittedName>
</protein>
<dbReference type="PANTHER" id="PTHR31751">
    <property type="entry name" value="SI:CH211-108C17.2-RELATED-RELATED"/>
    <property type="match status" value="1"/>
</dbReference>
<dbReference type="PANTHER" id="PTHR31751:SF7">
    <property type="entry name" value="THAP-TYPE DOMAIN-CONTAINING PROTEIN"/>
    <property type="match status" value="1"/>
</dbReference>
<reference evidence="2" key="1">
    <citation type="submission" date="2020-04" db="EMBL/GenBank/DDBJ databases">
        <authorList>
            <person name="Alioto T."/>
            <person name="Alioto T."/>
            <person name="Gomez Garrido J."/>
        </authorList>
    </citation>
    <scope>NUCLEOTIDE SEQUENCE</scope>
    <source>
        <strain evidence="2">A484AB</strain>
    </source>
</reference>
<keyword evidence="3" id="KW-1185">Reference proteome</keyword>
<feature type="region of interest" description="Disordered" evidence="1">
    <location>
        <begin position="62"/>
        <end position="81"/>
    </location>
</feature>
<gene>
    <name evidence="2" type="ORF">PACLA_8A078295</name>
</gene>
<evidence type="ECO:0000256" key="1">
    <source>
        <dbReference type="SAM" id="MobiDB-lite"/>
    </source>
</evidence>
<feature type="compositionally biased region" description="Polar residues" evidence="1">
    <location>
        <begin position="186"/>
        <end position="195"/>
    </location>
</feature>
<dbReference type="EMBL" id="CACRXK020015453">
    <property type="protein sequence ID" value="CAB4028393.1"/>
    <property type="molecule type" value="Genomic_DNA"/>
</dbReference>
<accession>A0A7D9JEY4</accession>
<name>A0A7D9JEY4_PARCT</name>
<sequence>MATSTSDRPPKRGRPKLGIAIKRIGLQAQVYDEWIIKKNSLGFSEKSNSDFANYLLRISDEQRGQTSPSGPCHSTPMGKQSRPQLCDYSPIFAMEDEPSHDEIVDVTGISSLNVSTVESVSVTLNPEFEVYAGDISADSLSEDSEYDEISSVSSETSTMEVPGNVDLITDMDEFDSQSEYDDERTLSGSVGSSSTKGEEDMEISFGDDCGSIEVVVEQQFGPETREEWKKRLQSKLKEKFESMNGQSDEHQKYFSQDRVVVDVDIILNMFQNCQIKTCMAKGEVKGWHIKGGVLHVMWTCENGHADDWTSSKVLCEKRGQKVFVNTLLMAASILITGNNLKRIQRNYVVPEVSSLWEEMKKEIWAVLNNETLILCGDGRSDSPGFSAKYGTYVLMEQFLEVIVDLEVIDKRQTGGVSTNMEVAGLKTLLERLVGNLVVSEVVTDASTAVMALVRRMK</sequence>
<dbReference type="Proteomes" id="UP001152795">
    <property type="component" value="Unassembled WGS sequence"/>
</dbReference>
<evidence type="ECO:0000313" key="2">
    <source>
        <dbReference type="EMBL" id="CAB4028393.1"/>
    </source>
</evidence>
<proteinExistence type="predicted"/>
<organism evidence="2 3">
    <name type="scientific">Paramuricea clavata</name>
    <name type="common">Red gorgonian</name>
    <name type="synonym">Violescent sea-whip</name>
    <dbReference type="NCBI Taxonomy" id="317549"/>
    <lineage>
        <taxon>Eukaryota</taxon>
        <taxon>Metazoa</taxon>
        <taxon>Cnidaria</taxon>
        <taxon>Anthozoa</taxon>
        <taxon>Octocorallia</taxon>
        <taxon>Malacalcyonacea</taxon>
        <taxon>Plexauridae</taxon>
        <taxon>Paramuricea</taxon>
    </lineage>
</organism>
<comment type="caution">
    <text evidence="2">The sequence shown here is derived from an EMBL/GenBank/DDBJ whole genome shotgun (WGS) entry which is preliminary data.</text>
</comment>
<feature type="region of interest" description="Disordered" evidence="1">
    <location>
        <begin position="176"/>
        <end position="200"/>
    </location>
</feature>
<feature type="non-terminal residue" evidence="2">
    <location>
        <position position="457"/>
    </location>
</feature>
<evidence type="ECO:0000313" key="3">
    <source>
        <dbReference type="Proteomes" id="UP001152795"/>
    </source>
</evidence>